<evidence type="ECO:0000313" key="2">
    <source>
        <dbReference type="Proteomes" id="UP000054845"/>
    </source>
</evidence>
<reference evidence="1 2" key="1">
    <citation type="submission" date="2014-09" db="EMBL/GenBank/DDBJ databases">
        <authorList>
            <person name="Magalhaes I.L.F."/>
            <person name="Oliveira U."/>
            <person name="Santos F.R."/>
            <person name="Vidigal T.H.D.A."/>
            <person name="Brescovit A.D."/>
            <person name="Santos A.J."/>
        </authorList>
    </citation>
    <scope>NUCLEOTIDE SEQUENCE [LARGE SCALE GENOMIC DNA]</scope>
</reference>
<sequence length="77" mass="7920">MSVARSRPSPRDLHLTFAEASNSLESANAQVETLGSLASGTAVRDLGRDGLSVLLVSDLDFLAAVVAATVHGGGERK</sequence>
<protein>
    <submittedName>
        <fullName evidence="1">Uncharacterized protein</fullName>
    </submittedName>
</protein>
<dbReference type="AlphaFoldDB" id="A0A0P1BI21"/>
<dbReference type="Proteomes" id="UP000054845">
    <property type="component" value="Unassembled WGS sequence"/>
</dbReference>
<dbReference type="EMBL" id="CCYA01000267">
    <property type="protein sequence ID" value="CEH15654.1"/>
    <property type="molecule type" value="Genomic_DNA"/>
</dbReference>
<accession>A0A0P1BI21</accession>
<name>A0A0P1BI21_9BASI</name>
<keyword evidence="2" id="KW-1185">Reference proteome</keyword>
<proteinExistence type="predicted"/>
<evidence type="ECO:0000313" key="1">
    <source>
        <dbReference type="EMBL" id="CEH15654.1"/>
    </source>
</evidence>
<organism evidence="1 2">
    <name type="scientific">Ceraceosorus bombacis</name>
    <dbReference type="NCBI Taxonomy" id="401625"/>
    <lineage>
        <taxon>Eukaryota</taxon>
        <taxon>Fungi</taxon>
        <taxon>Dikarya</taxon>
        <taxon>Basidiomycota</taxon>
        <taxon>Ustilaginomycotina</taxon>
        <taxon>Exobasidiomycetes</taxon>
        <taxon>Ceraceosorales</taxon>
        <taxon>Ceraceosoraceae</taxon>
        <taxon>Ceraceosorus</taxon>
    </lineage>
</organism>